<dbReference type="Gene3D" id="3.65.10.20">
    <property type="entry name" value="RNA 3'-terminal phosphate cyclase domain"/>
    <property type="match status" value="1"/>
</dbReference>
<evidence type="ECO:0000313" key="2">
    <source>
        <dbReference type="Proteomes" id="UP000027604"/>
    </source>
</evidence>
<dbReference type="PATRIC" id="fig|1349767.4.peg.332"/>
<dbReference type="STRING" id="1349767.GJA_258"/>
<name>W0UWT7_9BURK</name>
<dbReference type="Proteomes" id="UP000027604">
    <property type="component" value="Chromosome I"/>
</dbReference>
<dbReference type="HOGENOM" id="CLU_2569244_0_0_4"/>
<evidence type="ECO:0000313" key="1">
    <source>
        <dbReference type="EMBL" id="CDG80919.1"/>
    </source>
</evidence>
<dbReference type="KEGG" id="jag:GJA_258"/>
<dbReference type="AlphaFoldDB" id="W0UWT7"/>
<dbReference type="EMBL" id="HG322949">
    <property type="protein sequence ID" value="CDG80919.1"/>
    <property type="molecule type" value="Genomic_DNA"/>
</dbReference>
<dbReference type="RefSeq" id="WP_038487868.1">
    <property type="nucleotide sequence ID" value="NZ_BCTH01000132.1"/>
</dbReference>
<organism evidence="1 2">
    <name type="scientific">Janthinobacterium agaricidamnosum NBRC 102515 = DSM 9628</name>
    <dbReference type="NCBI Taxonomy" id="1349767"/>
    <lineage>
        <taxon>Bacteria</taxon>
        <taxon>Pseudomonadati</taxon>
        <taxon>Pseudomonadota</taxon>
        <taxon>Betaproteobacteria</taxon>
        <taxon>Burkholderiales</taxon>
        <taxon>Oxalobacteraceae</taxon>
        <taxon>Janthinobacterium</taxon>
    </lineage>
</organism>
<accession>W0UWT7</accession>
<reference evidence="1 2" key="1">
    <citation type="journal article" date="2015" name="Genome Announc.">
        <title>Genome Sequence of Mushroom Soft-Rot Pathogen Janthinobacterium agaricidamnosum.</title>
        <authorList>
            <person name="Graupner K."/>
            <person name="Lackner G."/>
            <person name="Hertweck C."/>
        </authorList>
    </citation>
    <scope>NUCLEOTIDE SEQUENCE [LARGE SCALE GENOMIC DNA]</scope>
    <source>
        <strain evidence="2">NBRC 102515 / DSM 9628</strain>
    </source>
</reference>
<gene>
    <name evidence="1" type="ORF">GJA_258</name>
</gene>
<sequence>MIELDCIASGMDWSGEQLRARGLPGEHLADQLPMALAGGGAFITSCVSQHALTNAEVIGKFLPVRITFEDSGRFSTCIVKT</sequence>
<keyword evidence="2" id="KW-1185">Reference proteome</keyword>
<proteinExistence type="predicted"/>
<dbReference type="InterPro" id="IPR037136">
    <property type="entry name" value="RNA3'_phos_cyclase_dom_sf"/>
</dbReference>
<protein>
    <submittedName>
        <fullName evidence="1">RNA 3'-terminal phosphate cyclase domain protein</fullName>
    </submittedName>
</protein>